<dbReference type="NCBIfam" id="NF045676">
    <property type="entry name" value="FeExpMbfA"/>
    <property type="match status" value="1"/>
</dbReference>
<dbReference type="KEGG" id="adin:H7849_05620"/>
<reference evidence="3 5" key="1">
    <citation type="submission" date="2020-08" db="EMBL/GenBank/DDBJ databases">
        <title>Edaphobacter telluris sp. nov. and Acidobacterium dinghuensis sp. nov., two acidobacteria isolated from forest soil.</title>
        <authorList>
            <person name="Fu J."/>
            <person name="Qiu L."/>
        </authorList>
    </citation>
    <scope>NUCLEOTIDE SEQUENCE [LARGE SCALE GENOMIC DNA]</scope>
    <source>
        <strain evidence="3">4Y35</strain>
    </source>
</reference>
<dbReference type="RefSeq" id="WP_186743028.1">
    <property type="nucleotide sequence ID" value="NZ_CP060394.1"/>
</dbReference>
<keyword evidence="5" id="KW-1185">Reference proteome</keyword>
<feature type="transmembrane region" description="Helical" evidence="1">
    <location>
        <begin position="266"/>
        <end position="285"/>
    </location>
</feature>
<feature type="transmembrane region" description="Helical" evidence="1">
    <location>
        <begin position="167"/>
        <end position="192"/>
    </location>
</feature>
<dbReference type="Proteomes" id="UP000515312">
    <property type="component" value="Chromosome"/>
</dbReference>
<keyword evidence="1" id="KW-0812">Transmembrane</keyword>
<proteinExistence type="predicted"/>
<sequence length="318" mass="35311">MKNFNELSEREILALAISLEEEDERVYADFFEGLRENYAGSAAVFDSMRHEESEHRRRLIELYRQKFGEHIPLIRRQDVKGFVQRTPVWLVRPLGLDTVRKQASAIEVETRRFYERAAARAQDASIRQLLDDLAQEERTHEDRAQELTEEKLRPDVKEDEDKARRRLFVLQIVQPGLAGLMDGSVSTLAPVFAAALATKNSWDAFLVGLAASLGAGISMGFAEALSDDGSLTGRGHPWVRGLICGAMTTLGGIGHTLPFLVPEFRIALGIAMAVVLVELGVITWVRHRFMDTPVFSAALQVGLGGALVFITGILIGRS</sequence>
<dbReference type="InterPro" id="IPR003251">
    <property type="entry name" value="Rr_diiron-bd_dom"/>
</dbReference>
<dbReference type="GO" id="GO:0046872">
    <property type="term" value="F:metal ion binding"/>
    <property type="evidence" value="ECO:0007669"/>
    <property type="project" value="InterPro"/>
</dbReference>
<dbReference type="EMBL" id="CP060394">
    <property type="protein sequence ID" value="QNI33428.1"/>
    <property type="molecule type" value="Genomic_DNA"/>
</dbReference>
<dbReference type="Pfam" id="PF02915">
    <property type="entry name" value="Rubrerythrin"/>
    <property type="match status" value="1"/>
</dbReference>
<dbReference type="EMBL" id="CP060394">
    <property type="protein sequence ID" value="QNI32071.1"/>
    <property type="molecule type" value="Genomic_DNA"/>
</dbReference>
<feature type="domain" description="Rubrerythrin diiron-binding" evidence="2">
    <location>
        <begin position="11"/>
        <end position="147"/>
    </location>
</feature>
<accession>A0A7G8BHQ1</accession>
<dbReference type="PANTHER" id="PTHR33531">
    <property type="entry name" value="RUBRERYTHRIN SUBFAMILY"/>
    <property type="match status" value="1"/>
</dbReference>
<evidence type="ECO:0000259" key="2">
    <source>
        <dbReference type="Pfam" id="PF02915"/>
    </source>
</evidence>
<name>A0A7G8BHQ1_9BACT</name>
<dbReference type="GO" id="GO:0016491">
    <property type="term" value="F:oxidoreductase activity"/>
    <property type="evidence" value="ECO:0007669"/>
    <property type="project" value="InterPro"/>
</dbReference>
<dbReference type="Gene3D" id="1.20.1260.10">
    <property type="match status" value="1"/>
</dbReference>
<evidence type="ECO:0000256" key="1">
    <source>
        <dbReference type="SAM" id="Phobius"/>
    </source>
</evidence>
<evidence type="ECO:0000313" key="3">
    <source>
        <dbReference type="EMBL" id="QNI32071.1"/>
    </source>
</evidence>
<protein>
    <submittedName>
        <fullName evidence="3">Rubrerythrin</fullName>
    </submittedName>
</protein>
<dbReference type="InterPro" id="IPR012347">
    <property type="entry name" value="Ferritin-like"/>
</dbReference>
<evidence type="ECO:0000313" key="5">
    <source>
        <dbReference type="Proteomes" id="UP000515312"/>
    </source>
</evidence>
<feature type="transmembrane region" description="Helical" evidence="1">
    <location>
        <begin position="204"/>
        <end position="226"/>
    </location>
</feature>
<dbReference type="PANTHER" id="PTHR33531:SF10">
    <property type="entry name" value="BLR7895 PROTEIN"/>
    <property type="match status" value="1"/>
</dbReference>
<keyword evidence="1" id="KW-1133">Transmembrane helix</keyword>
<feature type="transmembrane region" description="Helical" evidence="1">
    <location>
        <begin position="297"/>
        <end position="316"/>
    </location>
</feature>
<organism evidence="3 5">
    <name type="scientific">Alloacidobacterium dinghuense</name>
    <dbReference type="NCBI Taxonomy" id="2763107"/>
    <lineage>
        <taxon>Bacteria</taxon>
        <taxon>Pseudomonadati</taxon>
        <taxon>Acidobacteriota</taxon>
        <taxon>Terriglobia</taxon>
        <taxon>Terriglobales</taxon>
        <taxon>Acidobacteriaceae</taxon>
        <taxon>Alloacidobacterium</taxon>
    </lineage>
</organism>
<dbReference type="KEGG" id="adin:H7849_24205"/>
<evidence type="ECO:0000313" key="4">
    <source>
        <dbReference type="EMBL" id="QNI33428.1"/>
    </source>
</evidence>
<dbReference type="InterPro" id="IPR017040">
    <property type="entry name" value="UCP035918_rubreryth/DUF125"/>
</dbReference>
<feature type="transmembrane region" description="Helical" evidence="1">
    <location>
        <begin position="238"/>
        <end position="260"/>
    </location>
</feature>
<dbReference type="CDD" id="cd01045">
    <property type="entry name" value="Ferritin_like_AB"/>
    <property type="match status" value="1"/>
</dbReference>
<dbReference type="AlphaFoldDB" id="A0A7G8BHQ1"/>
<gene>
    <name evidence="4" type="ORF">H7849_05620</name>
    <name evidence="3" type="ORF">H7849_24205</name>
</gene>
<dbReference type="InterPro" id="IPR009078">
    <property type="entry name" value="Ferritin-like_SF"/>
</dbReference>
<dbReference type="SUPFAM" id="SSF47240">
    <property type="entry name" value="Ferritin-like"/>
    <property type="match status" value="1"/>
</dbReference>
<keyword evidence="1" id="KW-0472">Membrane</keyword>
<dbReference type="PIRSF" id="PIRSF035918">
    <property type="entry name" value="UCP035918_rubreryth_DUF125"/>
    <property type="match status" value="1"/>
</dbReference>
<dbReference type="CDD" id="cd02437">
    <property type="entry name" value="CCC1_like_1"/>
    <property type="match status" value="1"/>
</dbReference>